<organism evidence="1 2">
    <name type="scientific">Thermococcus nautili</name>
    <dbReference type="NCBI Taxonomy" id="195522"/>
    <lineage>
        <taxon>Archaea</taxon>
        <taxon>Methanobacteriati</taxon>
        <taxon>Methanobacteriota</taxon>
        <taxon>Thermococci</taxon>
        <taxon>Thermococcales</taxon>
        <taxon>Thermococcaceae</taxon>
        <taxon>Thermococcus</taxon>
    </lineage>
</organism>
<dbReference type="KEGG" id="tnu:BD01_1102"/>
<reference evidence="1 2" key="1">
    <citation type="submission" date="2014-02" db="EMBL/GenBank/DDBJ databases">
        <title>Genome Sequence of an Hyperthermophilic Archaeon, Thermococcus nautili 30-1, producing viral vesicles.</title>
        <authorList>
            <person name="Oberto J."/>
            <person name="Gaudin M."/>
            <person name="Cossu M."/>
            <person name="Gorlas A."/>
            <person name="Slesarev A."/>
            <person name="Marguet E."/>
            <person name="Forterre P."/>
        </authorList>
    </citation>
    <scope>NUCLEOTIDE SEQUENCE [LARGE SCALE GENOMIC DNA]</scope>
    <source>
        <strain evidence="1 2">30-1</strain>
    </source>
</reference>
<dbReference type="AlphaFoldDB" id="W8PL10"/>
<accession>W8PL10</accession>
<dbReference type="OrthoDB" id="90617at2157"/>
<dbReference type="HOGENOM" id="CLU_080339_0_0_2"/>
<gene>
    <name evidence="1" type="ORF">BD01_1102</name>
</gene>
<proteinExistence type="predicted"/>
<sequence>MGTTYYTLAVFDKPWEEVLENLPREFRYTRELAYQREEREEHLKFIFDMRGFRLVAVGELHYELKTTEGDSLDWLEVETYSKDNMTLLQIGVSTGMWMFVLSPELMKFLRKLMRTGAVLICGYTDDHDLRDAGFEEDNQFLLYEWLVETVKRGKLEVLPSGLTLVKKELLDLEDGLYELLERPWREEGEYVLIKSLDSYKLLVSIRESDLTDEECYRDLLEDKAWFSLKLVGLPLKRIGQKVGNEELLKRAEEFFRAQVMENGR</sequence>
<name>W8PL10_9EURY</name>
<dbReference type="Proteomes" id="UP000019434">
    <property type="component" value="Chromosome"/>
</dbReference>
<dbReference type="GeneID" id="24957376"/>
<dbReference type="STRING" id="195522.BD01_1102"/>
<protein>
    <submittedName>
        <fullName evidence="1">Uncharacterized protein</fullName>
    </submittedName>
</protein>
<dbReference type="eggNOG" id="arCOG10047">
    <property type="taxonomic scope" value="Archaea"/>
</dbReference>
<evidence type="ECO:0000313" key="2">
    <source>
        <dbReference type="Proteomes" id="UP000019434"/>
    </source>
</evidence>
<evidence type="ECO:0000313" key="1">
    <source>
        <dbReference type="EMBL" id="AHL22719.1"/>
    </source>
</evidence>
<dbReference type="RefSeq" id="WP_042690785.1">
    <property type="nucleotide sequence ID" value="NZ_CP007264.1"/>
</dbReference>
<keyword evidence="2" id="KW-1185">Reference proteome</keyword>
<dbReference type="EMBL" id="CP007264">
    <property type="protein sequence ID" value="AHL22719.1"/>
    <property type="molecule type" value="Genomic_DNA"/>
</dbReference>